<sequence length="206" mass="23198">MPLEKTTLYYVYDPMCSWCWGYKPIWENIVSALPDNVDVVYVLGGLAPDSNEEMPMAMQQQIASYWHKIEDYLGTQFNHDFWKNNAPRRSTYPACRALIAARAQQAELALLEAIQHAYYLNARNPSDDDVLIDLAASCGMNGEVFKKDFLSAGAHQALLTEIEFARSIGGNSFPSLFVQKGSDIHELPIDYQQAQTTLQQIKALAN</sequence>
<comment type="caution">
    <text evidence="1">The sequence shown here is derived from an EMBL/GenBank/DDBJ whole genome shotgun (WGS) entry which is preliminary data.</text>
</comment>
<dbReference type="PANTHER" id="PTHR13887:SF54">
    <property type="entry name" value="DSBA FAMILY PROTEIN"/>
    <property type="match status" value="1"/>
</dbReference>
<evidence type="ECO:0000313" key="2">
    <source>
        <dbReference type="Proteomes" id="UP001139488"/>
    </source>
</evidence>
<dbReference type="Gene3D" id="3.40.30.10">
    <property type="entry name" value="Glutaredoxin"/>
    <property type="match status" value="1"/>
</dbReference>
<dbReference type="EMBL" id="JAJNNZ010000005">
    <property type="protein sequence ID" value="MCJ2376963.1"/>
    <property type="molecule type" value="Genomic_DNA"/>
</dbReference>
<dbReference type="CDD" id="cd03025">
    <property type="entry name" value="DsbA_FrnE_like"/>
    <property type="match status" value="1"/>
</dbReference>
<gene>
    <name evidence="1" type="ORF">LNL84_08960</name>
</gene>
<dbReference type="AlphaFoldDB" id="A0A9X2AYY0"/>
<dbReference type="Pfam" id="PF13743">
    <property type="entry name" value="Thioredoxin_5"/>
    <property type="match status" value="1"/>
</dbReference>
<organism evidence="1 2">
    <name type="scientific">Vibrio gelatinilyticus</name>
    <dbReference type="NCBI Taxonomy" id="2893468"/>
    <lineage>
        <taxon>Bacteria</taxon>
        <taxon>Pseudomonadati</taxon>
        <taxon>Pseudomonadota</taxon>
        <taxon>Gammaproteobacteria</taxon>
        <taxon>Vibrionales</taxon>
        <taxon>Vibrionaceae</taxon>
        <taxon>Vibrio</taxon>
    </lineage>
</organism>
<protein>
    <submittedName>
        <fullName evidence="1">DsbA family protein</fullName>
    </submittedName>
</protein>
<evidence type="ECO:0000313" key="1">
    <source>
        <dbReference type="EMBL" id="MCJ2376963.1"/>
    </source>
</evidence>
<dbReference type="Proteomes" id="UP001139488">
    <property type="component" value="Unassembled WGS sequence"/>
</dbReference>
<reference evidence="1" key="1">
    <citation type="submission" date="2021-11" db="EMBL/GenBank/DDBJ databases">
        <title>Vibrio ZSDE26 sp. nov. and Vibrio ZSDZ34 sp. nov., isolated from coastal seawater in Qingdao.</title>
        <authorList>
            <person name="Zhang P."/>
        </authorList>
    </citation>
    <scope>NUCLEOTIDE SEQUENCE</scope>
    <source>
        <strain evidence="1">ZSDZ34</strain>
    </source>
</reference>
<dbReference type="SUPFAM" id="SSF52833">
    <property type="entry name" value="Thioredoxin-like"/>
    <property type="match status" value="1"/>
</dbReference>
<dbReference type="InterPro" id="IPR036249">
    <property type="entry name" value="Thioredoxin-like_sf"/>
</dbReference>
<keyword evidence="2" id="KW-1185">Reference proteome</keyword>
<name>A0A9X2AYY0_9VIBR</name>
<accession>A0A9X2AYY0</accession>
<dbReference type="PANTHER" id="PTHR13887">
    <property type="entry name" value="GLUTATHIONE S-TRANSFERASE KAPPA"/>
    <property type="match status" value="1"/>
</dbReference>
<dbReference type="RefSeq" id="WP_244356882.1">
    <property type="nucleotide sequence ID" value="NZ_JAJNNZ010000005.1"/>
</dbReference>
<proteinExistence type="predicted"/>